<organism evidence="3 4">
    <name type="scientific">Rhizobium aquaticum</name>
    <dbReference type="NCBI Taxonomy" id="1549636"/>
    <lineage>
        <taxon>Bacteria</taxon>
        <taxon>Pseudomonadati</taxon>
        <taxon>Pseudomonadota</taxon>
        <taxon>Alphaproteobacteria</taxon>
        <taxon>Hyphomicrobiales</taxon>
        <taxon>Rhizobiaceae</taxon>
        <taxon>Rhizobium/Agrobacterium group</taxon>
        <taxon>Rhizobium</taxon>
    </lineage>
</organism>
<protein>
    <submittedName>
        <fullName evidence="3">Uncharacterized protein YndB with AHSA1/START domain</fullName>
    </submittedName>
</protein>
<dbReference type="Proteomes" id="UP001549047">
    <property type="component" value="Unassembled WGS sequence"/>
</dbReference>
<evidence type="ECO:0000256" key="1">
    <source>
        <dbReference type="ARBA" id="ARBA00006817"/>
    </source>
</evidence>
<comment type="similarity">
    <text evidence="1">Belongs to the AHA1 family.</text>
</comment>
<accession>A0ABV2J0P9</accession>
<dbReference type="InterPro" id="IPR013538">
    <property type="entry name" value="ASHA1/2-like_C"/>
</dbReference>
<keyword evidence="4" id="KW-1185">Reference proteome</keyword>
<evidence type="ECO:0000313" key="4">
    <source>
        <dbReference type="Proteomes" id="UP001549047"/>
    </source>
</evidence>
<gene>
    <name evidence="3" type="ORF">ABID16_001803</name>
</gene>
<dbReference type="RefSeq" id="WP_354556012.1">
    <property type="nucleotide sequence ID" value="NZ_JBEPMB010000002.1"/>
</dbReference>
<sequence length="166" mass="18685">MTRISERMSAIAFDRSFKHPLEKVFAAFSQENKKAQWFTGSVDARVQERKVDCRTGGSEILDLRWASGTVTRFEARYHRVEEGARIVYSYDLFIDGALFSTSLADVAFKSDEQGTLVSFAETTAYFTDTDLGNMTDSRLHGTKAQYDMLAMLLDGKPVASQIDDCH</sequence>
<dbReference type="SUPFAM" id="SSF55961">
    <property type="entry name" value="Bet v1-like"/>
    <property type="match status" value="1"/>
</dbReference>
<evidence type="ECO:0000313" key="3">
    <source>
        <dbReference type="EMBL" id="MET3613474.1"/>
    </source>
</evidence>
<dbReference type="InterPro" id="IPR023393">
    <property type="entry name" value="START-like_dom_sf"/>
</dbReference>
<dbReference type="Gene3D" id="3.30.530.20">
    <property type="match status" value="1"/>
</dbReference>
<dbReference type="EMBL" id="JBEPMB010000002">
    <property type="protein sequence ID" value="MET3613474.1"/>
    <property type="molecule type" value="Genomic_DNA"/>
</dbReference>
<dbReference type="Pfam" id="PF08327">
    <property type="entry name" value="AHSA1"/>
    <property type="match status" value="1"/>
</dbReference>
<evidence type="ECO:0000259" key="2">
    <source>
        <dbReference type="Pfam" id="PF08327"/>
    </source>
</evidence>
<name>A0ABV2J0P9_9HYPH</name>
<proteinExistence type="inferred from homology"/>
<feature type="domain" description="Activator of Hsp90 ATPase homologue 1/2-like C-terminal" evidence="2">
    <location>
        <begin position="19"/>
        <end position="153"/>
    </location>
</feature>
<reference evidence="3 4" key="1">
    <citation type="submission" date="2024-06" db="EMBL/GenBank/DDBJ databases">
        <title>Genomic Encyclopedia of Type Strains, Phase IV (KMG-IV): sequencing the most valuable type-strain genomes for metagenomic binning, comparative biology and taxonomic classification.</title>
        <authorList>
            <person name="Goeker M."/>
        </authorList>
    </citation>
    <scope>NUCLEOTIDE SEQUENCE [LARGE SCALE GENOMIC DNA]</scope>
    <source>
        <strain evidence="3 4">DSM 29780</strain>
    </source>
</reference>
<comment type="caution">
    <text evidence="3">The sequence shown here is derived from an EMBL/GenBank/DDBJ whole genome shotgun (WGS) entry which is preliminary data.</text>
</comment>